<dbReference type="SUPFAM" id="SSF56112">
    <property type="entry name" value="Protein kinase-like (PK-like)"/>
    <property type="match status" value="1"/>
</dbReference>
<dbReference type="PANTHER" id="PTHR24348">
    <property type="entry name" value="SERINE/THREONINE-PROTEIN KINASE UNC-51-RELATED"/>
    <property type="match status" value="1"/>
</dbReference>
<dbReference type="PROSITE" id="PS00108">
    <property type="entry name" value="PROTEIN_KINASE_ST"/>
    <property type="match status" value="1"/>
</dbReference>
<dbReference type="InterPro" id="IPR045269">
    <property type="entry name" value="Atg1-like"/>
</dbReference>
<dbReference type="Pfam" id="PF00023">
    <property type="entry name" value="Ank"/>
    <property type="match status" value="1"/>
</dbReference>
<dbReference type="InterPro" id="IPR008271">
    <property type="entry name" value="Ser/Thr_kinase_AS"/>
</dbReference>
<keyword evidence="3" id="KW-0072">Autophagy</keyword>
<keyword evidence="7" id="KW-1185">Reference proteome</keyword>
<keyword evidence="2" id="KW-0813">Transport</keyword>
<dbReference type="Gene3D" id="1.25.40.20">
    <property type="entry name" value="Ankyrin repeat-containing domain"/>
    <property type="match status" value="1"/>
</dbReference>
<reference evidence="6" key="2">
    <citation type="submission" date="2020-05" db="EMBL/GenBank/DDBJ databases">
        <authorList>
            <person name="Kim H.-S."/>
            <person name="Proctor R.H."/>
            <person name="Brown D.W."/>
        </authorList>
    </citation>
    <scope>NUCLEOTIDE SEQUENCE</scope>
    <source>
        <strain evidence="6">NRRL 45417</strain>
    </source>
</reference>
<sequence>MPSTSFLSRSTRPLSSSIIQNLLNTSDDEFPHELGFLRIMDLAWSWRLPSIALETTGSSYDVGSQPEHIVLGQGLTSKVTLHVLNKDDKAFAKSQDIIAIKRFTDTSATVKEQRHRVFTTIMNEIKILCRPGISGHPNIAQLHCLVWEKDSMFPGLAMECSTYGSLDQLIRGTWPGFNDVQISSARWHITLDISMGLYAIHEAGITHGDLKPENILLMNSGTHEHRVVAKLTDFGGATELNADGVNKPLHHTPLWSAPEILHRDPDVDWMKADVYSFGLVIASLWLAPRVGGGFGIGRAGKISCCVISSIVSSEMTERDEEELLLYLKSIPYGCFVDATMMDYLKKKADTEEVDEADKMQLVEVLTPTLNAHFWLRPDIKDVCLSLAKSADLIGRKVSKEMRHVQCGNLEDSDSPQLDEIFSRSQLHVLVPVVVEHASKTLNNLRTPTYDAISASGLEDLFRRSDTNSDDDAGEDPGSPVETLRRLKEAAKTVFLIPLPGESHDKTWHRLKTMNEASFLPVFIAAVTQITDPVSQKGRQTFEDMVCWAAMAGNGMGVCLATLTVIGSSAEVRLPIPYFLVVLAVSGSFHASQILFERYPHLFEASQKLIQAKPSAFGKFKPDFSQIVRFFEAYEKTLQVLVRHGGSTILTMQGVRESSPLSIALRSEDMIATGIFLEALKQDLEALTSYLLSESSRNGEDAATVLADCFDSRTNQTFDLLLQTFPTLVESLKGEKGGELIQFLCSANLRCAQTLLRYCPNLKDSNGNRPLSILLINGNMEGVYSVVEYYSVTEIKEIVARHPTDGTSLCFSILAKTPRSAGSVQALHWLAEQGGIHLYGPSEVPAWFQIVGTVRPNTAHEQRIDARLLSLLLFRQDREEIPTLDEWENEDIMTHAARNGHLEIVRLLLSKNIDINKGTLVDSHRSKCEPPSESGSHEQKKYIIRPLDIVLSMLGGAEVPPTVNQGGFLAVQKWTEDLEQIADLLIDRGAKSMLIEKYQESMQQGRHFAENSIALSTFARFGQPMKGIWPAPLPQPLSSPTGSHESMEDTEPAWTQYEVVEEMIANVKRFFYRQNARNNVGKMNTSEIRRLKLEEAKDRARRMKANWRLPPDWQCFAFCDDEQVQHDVDGLYMNNRTLQISSKKPRLYRGGQILEEDATGNIQEKTPEEGASPPELEMLFEEMAFFMSNRNRNDGSSPPSLSTVVAKIMSHLGRDQNSESDDFKEIVSDFMRHVKAEILVRQLGTPTP</sequence>
<organism evidence="6 7">
    <name type="scientific">Fusarium gaditjirri</name>
    <dbReference type="NCBI Taxonomy" id="282569"/>
    <lineage>
        <taxon>Eukaryota</taxon>
        <taxon>Fungi</taxon>
        <taxon>Dikarya</taxon>
        <taxon>Ascomycota</taxon>
        <taxon>Pezizomycotina</taxon>
        <taxon>Sordariomycetes</taxon>
        <taxon>Hypocreomycetidae</taxon>
        <taxon>Hypocreales</taxon>
        <taxon>Nectriaceae</taxon>
        <taxon>Fusarium</taxon>
        <taxon>Fusarium nisikadoi species complex</taxon>
    </lineage>
</organism>
<evidence type="ECO:0000256" key="4">
    <source>
        <dbReference type="ARBA" id="ARBA00030237"/>
    </source>
</evidence>
<evidence type="ECO:0000313" key="7">
    <source>
        <dbReference type="Proteomes" id="UP000604273"/>
    </source>
</evidence>
<dbReference type="Proteomes" id="UP000604273">
    <property type="component" value="Unassembled WGS sequence"/>
</dbReference>
<dbReference type="InterPro" id="IPR000719">
    <property type="entry name" value="Prot_kinase_dom"/>
</dbReference>
<dbReference type="EMBL" id="JABFAI010000399">
    <property type="protein sequence ID" value="KAF4944851.1"/>
    <property type="molecule type" value="Genomic_DNA"/>
</dbReference>
<dbReference type="GO" id="GO:0034045">
    <property type="term" value="C:phagophore assembly site membrane"/>
    <property type="evidence" value="ECO:0007669"/>
    <property type="project" value="UniProtKB-SubCell"/>
</dbReference>
<evidence type="ECO:0000256" key="1">
    <source>
        <dbReference type="ARBA" id="ARBA00004623"/>
    </source>
</evidence>
<dbReference type="SMART" id="SM00220">
    <property type="entry name" value="S_TKc"/>
    <property type="match status" value="1"/>
</dbReference>
<evidence type="ECO:0000256" key="2">
    <source>
        <dbReference type="ARBA" id="ARBA00022448"/>
    </source>
</evidence>
<reference evidence="6" key="1">
    <citation type="journal article" date="2020" name="BMC Genomics">
        <title>Correction to: Identification and distribution of gene clusters required for synthesis of sphingolipid metabolism inhibitors in diverse species of the filamentous fungus Fusarium.</title>
        <authorList>
            <person name="Kim H.S."/>
            <person name="Lohmar J.M."/>
            <person name="Busman M."/>
            <person name="Brown D.W."/>
            <person name="Naumann T.A."/>
            <person name="Divon H.H."/>
            <person name="Lysoe E."/>
            <person name="Uhlig S."/>
            <person name="Proctor R.H."/>
        </authorList>
    </citation>
    <scope>NUCLEOTIDE SEQUENCE</scope>
    <source>
        <strain evidence="6">NRRL 45417</strain>
    </source>
</reference>
<dbReference type="SMART" id="SM00248">
    <property type="entry name" value="ANK"/>
    <property type="match status" value="1"/>
</dbReference>
<comment type="caution">
    <text evidence="6">The sequence shown here is derived from an EMBL/GenBank/DDBJ whole genome shotgun (WGS) entry which is preliminary data.</text>
</comment>
<dbReference type="PROSITE" id="PS50011">
    <property type="entry name" value="PROTEIN_KINASE_DOM"/>
    <property type="match status" value="1"/>
</dbReference>
<accession>A0A8H4WP31</accession>
<dbReference type="Pfam" id="PF00069">
    <property type="entry name" value="Pkinase"/>
    <property type="match status" value="1"/>
</dbReference>
<feature type="domain" description="Protein kinase" evidence="5">
    <location>
        <begin position="65"/>
        <end position="375"/>
    </location>
</feature>
<dbReference type="Gene3D" id="1.10.510.10">
    <property type="entry name" value="Transferase(Phosphotransferase) domain 1"/>
    <property type="match status" value="1"/>
</dbReference>
<protein>
    <recommendedName>
        <fullName evidence="4">Autophagy-related protein 1</fullName>
    </recommendedName>
</protein>
<dbReference type="AlphaFoldDB" id="A0A8H4WP31"/>
<dbReference type="GO" id="GO:0006914">
    <property type="term" value="P:autophagy"/>
    <property type="evidence" value="ECO:0007669"/>
    <property type="project" value="UniProtKB-KW"/>
</dbReference>
<dbReference type="InterPro" id="IPR036770">
    <property type="entry name" value="Ankyrin_rpt-contain_sf"/>
</dbReference>
<evidence type="ECO:0000313" key="6">
    <source>
        <dbReference type="EMBL" id="KAF4944851.1"/>
    </source>
</evidence>
<dbReference type="InterPro" id="IPR011009">
    <property type="entry name" value="Kinase-like_dom_sf"/>
</dbReference>
<evidence type="ECO:0000256" key="3">
    <source>
        <dbReference type="ARBA" id="ARBA00023006"/>
    </source>
</evidence>
<dbReference type="SUPFAM" id="SSF48403">
    <property type="entry name" value="Ankyrin repeat"/>
    <property type="match status" value="1"/>
</dbReference>
<comment type="subcellular location">
    <subcellularLocation>
        <location evidence="1">Preautophagosomal structure membrane</location>
        <topology evidence="1">Peripheral membrane protein</topology>
    </subcellularLocation>
</comment>
<dbReference type="OrthoDB" id="5106200at2759"/>
<dbReference type="GO" id="GO:0005524">
    <property type="term" value="F:ATP binding"/>
    <property type="evidence" value="ECO:0007669"/>
    <property type="project" value="InterPro"/>
</dbReference>
<dbReference type="GO" id="GO:0010506">
    <property type="term" value="P:regulation of autophagy"/>
    <property type="evidence" value="ECO:0007669"/>
    <property type="project" value="InterPro"/>
</dbReference>
<dbReference type="GO" id="GO:0004674">
    <property type="term" value="F:protein serine/threonine kinase activity"/>
    <property type="evidence" value="ECO:0007669"/>
    <property type="project" value="InterPro"/>
</dbReference>
<name>A0A8H4WP31_9HYPO</name>
<gene>
    <name evidence="6" type="ORF">FGADI_12394</name>
</gene>
<evidence type="ECO:0000259" key="5">
    <source>
        <dbReference type="PROSITE" id="PS50011"/>
    </source>
</evidence>
<dbReference type="InterPro" id="IPR002110">
    <property type="entry name" value="Ankyrin_rpt"/>
</dbReference>
<proteinExistence type="predicted"/>